<dbReference type="AlphaFoldDB" id="G0R520"/>
<organism evidence="1 2">
    <name type="scientific">Ichthyophthirius multifiliis</name>
    <name type="common">White spot disease agent</name>
    <name type="synonym">Ich</name>
    <dbReference type="NCBI Taxonomy" id="5932"/>
    <lineage>
        <taxon>Eukaryota</taxon>
        <taxon>Sar</taxon>
        <taxon>Alveolata</taxon>
        <taxon>Ciliophora</taxon>
        <taxon>Intramacronucleata</taxon>
        <taxon>Oligohymenophorea</taxon>
        <taxon>Hymenostomatida</taxon>
        <taxon>Ophryoglenina</taxon>
        <taxon>Ichthyophthirius</taxon>
    </lineage>
</organism>
<proteinExistence type="predicted"/>
<gene>
    <name evidence="1" type="ORF">IMG5_196040</name>
</gene>
<evidence type="ECO:0000313" key="2">
    <source>
        <dbReference type="Proteomes" id="UP000008983"/>
    </source>
</evidence>
<dbReference type="eggNOG" id="ENOG502R2Z1">
    <property type="taxonomic scope" value="Eukaryota"/>
</dbReference>
<name>G0R520_ICHMU</name>
<sequence length="158" mass="19100">MKERQKNYNLSNELYQKQIQKCIEIQTIHKQDSVKRNQVFSNQMKTYIEKYHKEMSKVYAADEFLRETKKVVQQYLKRFKPKMALDLKQILSVSKTAFEAKIFNYKGNKSQIYKNDLFQIQELDQFQENDMNLENLQKQNFLIESSIQNKKNLDQNNL</sequence>
<evidence type="ECO:0000313" key="1">
    <source>
        <dbReference type="EMBL" id="EGR27422.1"/>
    </source>
</evidence>
<keyword evidence="2" id="KW-1185">Reference proteome</keyword>
<protein>
    <submittedName>
        <fullName evidence="1">Uncharacterized protein</fullName>
    </submittedName>
</protein>
<dbReference type="Proteomes" id="UP000008983">
    <property type="component" value="Unassembled WGS sequence"/>
</dbReference>
<accession>G0R520</accession>
<dbReference type="OrthoDB" id="10611826at2759"/>
<dbReference type="InParanoid" id="G0R520"/>
<reference evidence="1 2" key="1">
    <citation type="submission" date="2011-07" db="EMBL/GenBank/DDBJ databases">
        <authorList>
            <person name="Coyne R."/>
            <person name="Brami D."/>
            <person name="Johnson J."/>
            <person name="Hostetler J."/>
            <person name="Hannick L."/>
            <person name="Clark T."/>
            <person name="Cassidy-Hanley D."/>
            <person name="Inman J."/>
        </authorList>
    </citation>
    <scope>NUCLEOTIDE SEQUENCE [LARGE SCALE GENOMIC DNA]</scope>
    <source>
        <strain evidence="1 2">G5</strain>
    </source>
</reference>
<dbReference type="GeneID" id="14903487"/>
<dbReference type="RefSeq" id="XP_004024332.1">
    <property type="nucleotide sequence ID" value="XM_004024283.1"/>
</dbReference>
<dbReference type="EMBL" id="GL984360">
    <property type="protein sequence ID" value="EGR27422.1"/>
    <property type="molecule type" value="Genomic_DNA"/>
</dbReference>